<feature type="repeat" description="ANK" evidence="3">
    <location>
        <begin position="1331"/>
        <end position="1363"/>
    </location>
</feature>
<evidence type="ECO:0000256" key="4">
    <source>
        <dbReference type="SAM" id="MobiDB-lite"/>
    </source>
</evidence>
<feature type="repeat" description="ANK" evidence="3">
    <location>
        <begin position="1364"/>
        <end position="1396"/>
    </location>
</feature>
<gene>
    <name evidence="5" type="ORF">GBAR_LOCUS23007</name>
</gene>
<evidence type="ECO:0000313" key="6">
    <source>
        <dbReference type="Proteomes" id="UP001174909"/>
    </source>
</evidence>
<feature type="region of interest" description="Disordered" evidence="4">
    <location>
        <begin position="138"/>
        <end position="186"/>
    </location>
</feature>
<keyword evidence="6" id="KW-1185">Reference proteome</keyword>
<dbReference type="PANTHER" id="PTHR24166">
    <property type="entry name" value="ROLLING PEBBLES, ISOFORM B"/>
    <property type="match status" value="1"/>
</dbReference>
<dbReference type="Pfam" id="PF12796">
    <property type="entry name" value="Ank_2"/>
    <property type="match status" value="4"/>
</dbReference>
<dbReference type="InterPro" id="IPR027417">
    <property type="entry name" value="P-loop_NTPase"/>
</dbReference>
<feature type="repeat" description="ANK" evidence="3">
    <location>
        <begin position="1191"/>
        <end position="1223"/>
    </location>
</feature>
<dbReference type="InterPro" id="IPR036770">
    <property type="entry name" value="Ankyrin_rpt-contain_sf"/>
</dbReference>
<dbReference type="SUPFAM" id="SSF48403">
    <property type="entry name" value="Ankyrin repeat"/>
    <property type="match status" value="2"/>
</dbReference>
<dbReference type="PROSITE" id="PS50297">
    <property type="entry name" value="ANK_REP_REGION"/>
    <property type="match status" value="3"/>
</dbReference>
<proteinExistence type="predicted"/>
<keyword evidence="1" id="KW-0677">Repeat</keyword>
<feature type="compositionally biased region" description="Basic residues" evidence="4">
    <location>
        <begin position="1462"/>
        <end position="1471"/>
    </location>
</feature>
<dbReference type="EMBL" id="CASHTH010003184">
    <property type="protein sequence ID" value="CAI8041361.1"/>
    <property type="molecule type" value="Genomic_DNA"/>
</dbReference>
<dbReference type="InterPro" id="IPR002110">
    <property type="entry name" value="Ankyrin_rpt"/>
</dbReference>
<feature type="compositionally biased region" description="Polar residues" evidence="4">
    <location>
        <begin position="1452"/>
        <end position="1461"/>
    </location>
</feature>
<feature type="region of interest" description="Disordered" evidence="4">
    <location>
        <begin position="1443"/>
        <end position="1486"/>
    </location>
</feature>
<feature type="repeat" description="ANK" evidence="3">
    <location>
        <begin position="28"/>
        <end position="60"/>
    </location>
</feature>
<protein>
    <submittedName>
        <fullName evidence="5">Ankyrin repeat domain-containing protein 50</fullName>
    </submittedName>
</protein>
<evidence type="ECO:0000256" key="2">
    <source>
        <dbReference type="ARBA" id="ARBA00023043"/>
    </source>
</evidence>
<dbReference type="PANTHER" id="PTHR24166:SF48">
    <property type="entry name" value="PROTEIN VAPYRIN"/>
    <property type="match status" value="1"/>
</dbReference>
<dbReference type="SMART" id="SM00248">
    <property type="entry name" value="ANK"/>
    <property type="match status" value="9"/>
</dbReference>
<dbReference type="PROSITE" id="PS50088">
    <property type="entry name" value="ANK_REPEAT"/>
    <property type="match status" value="6"/>
</dbReference>
<feature type="repeat" description="ANK" evidence="3">
    <location>
        <begin position="61"/>
        <end position="93"/>
    </location>
</feature>
<reference evidence="5" key="1">
    <citation type="submission" date="2023-03" db="EMBL/GenBank/DDBJ databases">
        <authorList>
            <person name="Steffen K."/>
            <person name="Cardenas P."/>
        </authorList>
    </citation>
    <scope>NUCLEOTIDE SEQUENCE</scope>
</reference>
<dbReference type="Gene3D" id="1.25.40.20">
    <property type="entry name" value="Ankyrin repeat-containing domain"/>
    <property type="match status" value="3"/>
</dbReference>
<dbReference type="SUPFAM" id="SSF52540">
    <property type="entry name" value="P-loop containing nucleoside triphosphate hydrolases"/>
    <property type="match status" value="1"/>
</dbReference>
<name>A0AA35T6R9_GEOBA</name>
<accession>A0AA35T6R9</accession>
<feature type="repeat" description="ANK" evidence="3">
    <location>
        <begin position="1090"/>
        <end position="1122"/>
    </location>
</feature>
<organism evidence="5 6">
    <name type="scientific">Geodia barretti</name>
    <name type="common">Barrett's horny sponge</name>
    <dbReference type="NCBI Taxonomy" id="519541"/>
    <lineage>
        <taxon>Eukaryota</taxon>
        <taxon>Metazoa</taxon>
        <taxon>Porifera</taxon>
        <taxon>Demospongiae</taxon>
        <taxon>Heteroscleromorpha</taxon>
        <taxon>Tetractinellida</taxon>
        <taxon>Astrophorina</taxon>
        <taxon>Geodiidae</taxon>
        <taxon>Geodia</taxon>
    </lineage>
</organism>
<evidence type="ECO:0000313" key="5">
    <source>
        <dbReference type="EMBL" id="CAI8041361.1"/>
    </source>
</evidence>
<dbReference type="Proteomes" id="UP001174909">
    <property type="component" value="Unassembled WGS sequence"/>
</dbReference>
<keyword evidence="2 3" id="KW-0040">ANK repeat</keyword>
<comment type="caution">
    <text evidence="5">The sequence shown here is derived from an EMBL/GenBank/DDBJ whole genome shotgun (WGS) entry which is preliminary data.</text>
</comment>
<evidence type="ECO:0000256" key="1">
    <source>
        <dbReference type="ARBA" id="ARBA00022737"/>
    </source>
</evidence>
<sequence length="1634" mass="184538">MVHAESGNVGVVNKLLDSHAFMDAQDMRGQTALMKSSFRGRLEVVQEMVRRGALIDLKCKEGRTAVMYGVMGGNVEVTKFLTMSGADLTITDNNGQTVLDITENREIRTFLEKKTTVKRVDKDPFTAVMSQYLDMQKTQKRITDKENTQSSSTLSPGQPALESPKSRRKGEGDQISEGLSEEDPMKHQLNTYIKRVAELETRVEELTIRAEFSVIDEEDLSHYRDQPDRLIEEYKKLKTAKKKAEQFAVEAKQSAQKASVELTQLKEQLVMEKHINELRLKHMMSDVESKLASTEQYQDKKEEMEIAYNGIIRALENERTPEEITRLKVQRMPTHTYNPEEVFDVIVNGNIKTQFKVTLVAVTGLPDSGKSTLVDKLAPKKRVPNAIGFTATGSHALIMHEIGYCSTSRRDRLTPEWGEFPREDIYMFMLTRALADRNMALPMLEKWSYQNSLPTRFLRIEHLQQHFKNVYTTMQEGLLRFAESGSDFQFHLMSQPNYVFLNMWDIGFSKALLEALPLIARLMHPFVMLNVLDLSRDNLENLRTQPFKLVHQQRKHIMRRRSRGHYYVRTLGLCKPPGEAILIGTHRDKIPEEQVQKVKRMTEAGIRAKAGDVGANVSREMLAVDLHNDGDCEHIKRCIEDLMASTDVFDIDLQLTWIFLHSALLHYKSDASDFLMQRREFDALAYECGLKSKEDTENCLKFFTKIGSLMYSPEFFGSRIVYHPINFFKKFSALYDSVETDDKHCQVSLSVGILCKSVAKNIWGDDKDFFWEVMQEAGIAVATKVLPKSYDPICYDYQINCPHCKETDLLFVSTVRKETFSRKQDKNDSNDSLFVTFNKEYIPVDIQAHFIKFLKVEIPDLKLKLSKCYNSTEFELPNGGTFKVIVHGDVVELAEAEFSTAASECYEARVVPRSELLHVVKLIPVEVYGAISTTLGPGRTSYTSVCEETIVTLLTDWQRQHPSNRRETLARILLKIGCYKAAIKLDAKMFNASMEEVPQDSSKEALSAVEMEILCNCAIQWRLLATELGLAGDKVRKIAQFACTSDRERCRRVLQEASEAFFGAVRRGEARRVQELLHAHPTVLERPDPGGQRPLMVALSEGHGNVVEVLLKKGANHSQPDMSGNSPLHVVAGKGNFEALRVFLKNVQLPHINCTNTEGDSVLMGPAGRGFSIIVECLLQHNADPNITNKAGRTPIMEAARKGHKEVIKVLLRFGAAILLTSHEDYSGMPTTLREAVAYGSTDVTSFITQHCNKASEKIKQLFLSKTTEEVDDLIRNWMQCQSQARGKTLRHTDKRTDGCTALMVHAESGNVGVVCRLLDSHAFMDAQDMRGQTALMKSSFRGRLEVVQEMIRRGALIDLRCKEGRTAVMYGVMGKSVEVTKFLTVSGADLTITDNSGRTALVLSQDTAISDYLKKQKSSSISISGDPFTATVTEYLQKQKNVPKQIEPGESSGSADSPSQQRRRQTHGRPKSGTQRHGGEGDQITVQINSPVEFGIPTFSVMDEGDLGHYRDQPDRLIEEYKKLKMAKKKAEQFAVEAKQSAQKASVELTQLKEQLVMEKHSNELRLKHMMSDMEETLAVREHSRERDEAAYKVIKKALGEKKPLAHVLPTREYSPEEVLDIIVKGTSRLGSK</sequence>
<evidence type="ECO:0000256" key="3">
    <source>
        <dbReference type="PROSITE-ProRule" id="PRU00023"/>
    </source>
</evidence>
<dbReference type="InterPro" id="IPR050889">
    <property type="entry name" value="Dendritic_Spine_Reg/Scaffold"/>
</dbReference>